<protein>
    <recommendedName>
        <fullName evidence="3">STAS domain-containing protein</fullName>
    </recommendedName>
</protein>
<organism evidence="1 2">
    <name type="scientific">Aquabacter spiritensis</name>
    <dbReference type="NCBI Taxonomy" id="933073"/>
    <lineage>
        <taxon>Bacteria</taxon>
        <taxon>Pseudomonadati</taxon>
        <taxon>Pseudomonadota</taxon>
        <taxon>Alphaproteobacteria</taxon>
        <taxon>Hyphomicrobiales</taxon>
        <taxon>Xanthobacteraceae</taxon>
        <taxon>Aquabacter</taxon>
    </lineage>
</organism>
<dbReference type="EMBL" id="SMAI01000017">
    <property type="protein sequence ID" value="TCT01723.1"/>
    <property type="molecule type" value="Genomic_DNA"/>
</dbReference>
<dbReference type="RefSeq" id="WP_132035018.1">
    <property type="nucleotide sequence ID" value="NZ_SMAI01000017.1"/>
</dbReference>
<comment type="caution">
    <text evidence="1">The sequence shown here is derived from an EMBL/GenBank/DDBJ whole genome shotgun (WGS) entry which is preliminary data.</text>
</comment>
<dbReference type="Proteomes" id="UP000294664">
    <property type="component" value="Unassembled WGS sequence"/>
</dbReference>
<reference evidence="1 2" key="1">
    <citation type="submission" date="2019-03" db="EMBL/GenBank/DDBJ databases">
        <title>Genomic Encyclopedia of Type Strains, Phase IV (KMG-IV): sequencing the most valuable type-strain genomes for metagenomic binning, comparative biology and taxonomic classification.</title>
        <authorList>
            <person name="Goeker M."/>
        </authorList>
    </citation>
    <scope>NUCLEOTIDE SEQUENCE [LARGE SCALE GENOMIC DNA]</scope>
    <source>
        <strain evidence="1 2">DSM 9035</strain>
    </source>
</reference>
<proteinExistence type="predicted"/>
<evidence type="ECO:0008006" key="3">
    <source>
        <dbReference type="Google" id="ProtNLM"/>
    </source>
</evidence>
<name>A0A4R3LMV1_9HYPH</name>
<dbReference type="OrthoDB" id="7585928at2"/>
<gene>
    <name evidence="1" type="ORF">EDC64_11776</name>
</gene>
<accession>A0A4R3LMV1</accession>
<evidence type="ECO:0000313" key="1">
    <source>
        <dbReference type="EMBL" id="TCT01723.1"/>
    </source>
</evidence>
<keyword evidence="2" id="KW-1185">Reference proteome</keyword>
<evidence type="ECO:0000313" key="2">
    <source>
        <dbReference type="Proteomes" id="UP000294664"/>
    </source>
</evidence>
<dbReference type="AlphaFoldDB" id="A0A4R3LMV1"/>
<sequence>MPVRRLDPETLVLEGHCPVEDAEALLRLLSATPDACVDWRGCESAHAALVQILLATGARRRGPPAGPFLRSFVDPALDAASPNASLCRSGS</sequence>